<gene>
    <name evidence="1" type="ORF">BJG93_36085</name>
</gene>
<name>A0A8F4QIX2_9BURK</name>
<accession>A0A8F4QIX2</accession>
<proteinExistence type="predicted"/>
<reference evidence="1" key="1">
    <citation type="submission" date="2016-09" db="EMBL/GenBank/DDBJ databases">
        <title>The Complete Genome of Burkholderia sprentiae wsm5005.</title>
        <authorList>
            <person name="De Meyer S."/>
            <person name="Wang P."/>
            <person name="Terpolilli J."/>
        </authorList>
    </citation>
    <scope>NUCLEOTIDE SEQUENCE [LARGE SCALE GENOMIC DNA]</scope>
    <source>
        <strain evidence="1">WSM5005</strain>
    </source>
</reference>
<dbReference type="RefSeq" id="WP_154671669.1">
    <property type="nucleotide sequence ID" value="NZ_CP017562.2"/>
</dbReference>
<dbReference type="EMBL" id="CP017562">
    <property type="protein sequence ID" value="QXE07245.1"/>
    <property type="molecule type" value="Genomic_DNA"/>
</dbReference>
<dbReference type="KEGG" id="pspw:BJG93_36085"/>
<dbReference type="AlphaFoldDB" id="A0A8F4QIX2"/>
<sequence length="60" mass="6751">MEVFVAARSSCYVYFHALDYFDKETHAGYHPQGLFRKIKAAACARLPLGCDLTVQRAQNA</sequence>
<protein>
    <submittedName>
        <fullName evidence="1">Uncharacterized protein</fullName>
    </submittedName>
</protein>
<keyword evidence="2" id="KW-1185">Reference proteome</keyword>
<organism evidence="1 2">
    <name type="scientific">Paraburkholderia sprentiae WSM5005</name>
    <dbReference type="NCBI Taxonomy" id="754502"/>
    <lineage>
        <taxon>Bacteria</taxon>
        <taxon>Pseudomonadati</taxon>
        <taxon>Pseudomonadota</taxon>
        <taxon>Betaproteobacteria</taxon>
        <taxon>Burkholderiales</taxon>
        <taxon>Burkholderiaceae</taxon>
        <taxon>Paraburkholderia</taxon>
    </lineage>
</organism>
<evidence type="ECO:0000313" key="1">
    <source>
        <dbReference type="EMBL" id="QXE07245.1"/>
    </source>
</evidence>
<evidence type="ECO:0000313" key="2">
    <source>
        <dbReference type="Proteomes" id="UP000179860"/>
    </source>
</evidence>
<dbReference type="Proteomes" id="UP000179860">
    <property type="component" value="Chromosome 2"/>
</dbReference>